<name>A0A1I6Z4I4_9ACTN</name>
<evidence type="ECO:0000313" key="3">
    <source>
        <dbReference type="Proteomes" id="UP000199546"/>
    </source>
</evidence>
<protein>
    <submittedName>
        <fullName evidence="2">Uncharacterized protein</fullName>
    </submittedName>
</protein>
<dbReference type="EMBL" id="FPBA01000004">
    <property type="protein sequence ID" value="SFT57636.1"/>
    <property type="molecule type" value="Genomic_DNA"/>
</dbReference>
<dbReference type="AlphaFoldDB" id="A0A1I6Z4I4"/>
<reference evidence="3" key="1">
    <citation type="submission" date="2016-10" db="EMBL/GenBank/DDBJ databases">
        <authorList>
            <person name="Varghese N."/>
            <person name="Submissions S."/>
        </authorList>
    </citation>
    <scope>NUCLEOTIDE SEQUENCE [LARGE SCALE GENOMIC DNA]</scope>
    <source>
        <strain evidence="3">DSM 46136</strain>
    </source>
</reference>
<accession>A0A1I6Z4I4</accession>
<organism evidence="2 3">
    <name type="scientific">Geodermatophilus amargosae</name>
    <dbReference type="NCBI Taxonomy" id="1296565"/>
    <lineage>
        <taxon>Bacteria</taxon>
        <taxon>Bacillati</taxon>
        <taxon>Actinomycetota</taxon>
        <taxon>Actinomycetes</taxon>
        <taxon>Geodermatophilales</taxon>
        <taxon>Geodermatophilaceae</taxon>
        <taxon>Geodermatophilus</taxon>
    </lineage>
</organism>
<proteinExistence type="predicted"/>
<gene>
    <name evidence="2" type="ORF">SAMN05660657_01685</name>
</gene>
<feature type="region of interest" description="Disordered" evidence="1">
    <location>
        <begin position="25"/>
        <end position="54"/>
    </location>
</feature>
<evidence type="ECO:0000313" key="2">
    <source>
        <dbReference type="EMBL" id="SFT57636.1"/>
    </source>
</evidence>
<sequence length="54" mass="5371">MCVVTPGPAAVRIGTVPTDLVAAAPDVRDHATGGPVARPGPRDTPADPSQEEPG</sequence>
<evidence type="ECO:0000256" key="1">
    <source>
        <dbReference type="SAM" id="MobiDB-lite"/>
    </source>
</evidence>
<keyword evidence="3" id="KW-1185">Reference proteome</keyword>
<dbReference type="STRING" id="1296565.SAMN05660657_01685"/>
<dbReference type="Proteomes" id="UP000199546">
    <property type="component" value="Unassembled WGS sequence"/>
</dbReference>